<dbReference type="InterPro" id="IPR036565">
    <property type="entry name" value="Mur-like_cat_sf"/>
</dbReference>
<dbReference type="InterPro" id="IPR004101">
    <property type="entry name" value="Mur_ligase_C"/>
</dbReference>
<dbReference type="AlphaFoldDB" id="S3CMX4"/>
<keyword evidence="1 9" id="KW-0436">Ligase</keyword>
<evidence type="ECO:0000256" key="4">
    <source>
        <dbReference type="ARBA" id="ARBA00022840"/>
    </source>
</evidence>
<keyword evidence="14" id="KW-1185">Reference proteome</keyword>
<dbReference type="InterPro" id="IPR013221">
    <property type="entry name" value="Mur_ligase_cen"/>
</dbReference>
<feature type="domain" description="Mur ligase C-terminal" evidence="11">
    <location>
        <begin position="315"/>
        <end position="437"/>
    </location>
</feature>
<dbReference type="eggNOG" id="COG0773">
    <property type="taxonomic scope" value="Bacteria"/>
</dbReference>
<evidence type="ECO:0000256" key="8">
    <source>
        <dbReference type="ARBA" id="ARBA00023316"/>
    </source>
</evidence>
<evidence type="ECO:0000256" key="3">
    <source>
        <dbReference type="ARBA" id="ARBA00022741"/>
    </source>
</evidence>
<keyword evidence="8 9" id="KW-0961">Cell wall biogenesis/degradation</keyword>
<gene>
    <name evidence="9" type="primary">mpl</name>
    <name evidence="13" type="ORF">HMPREF1476_00126</name>
</gene>
<dbReference type="PANTHER" id="PTHR43445">
    <property type="entry name" value="UDP-N-ACETYLMURAMATE--L-ALANINE LIGASE-RELATED"/>
    <property type="match status" value="1"/>
</dbReference>
<proteinExistence type="inferred from homology"/>
<keyword evidence="5 9" id="KW-0133">Cell shape</keyword>
<keyword evidence="6 9" id="KW-0573">Peptidoglycan synthesis</keyword>
<keyword evidence="3 9" id="KW-0547">Nucleotide-binding</keyword>
<keyword evidence="9" id="KW-0460">Magnesium</keyword>
<dbReference type="HAMAP" id="MF_02020">
    <property type="entry name" value="Mpl"/>
    <property type="match status" value="1"/>
</dbReference>
<dbReference type="GO" id="GO:0009254">
    <property type="term" value="P:peptidoglycan turnover"/>
    <property type="evidence" value="ECO:0007669"/>
    <property type="project" value="UniProtKB-UniRule"/>
</dbReference>
<keyword evidence="4 9" id="KW-0067">ATP-binding</keyword>
<evidence type="ECO:0000256" key="9">
    <source>
        <dbReference type="HAMAP-Rule" id="MF_02020"/>
    </source>
</evidence>
<feature type="domain" description="Mur ligase central" evidence="12">
    <location>
        <begin position="111"/>
        <end position="293"/>
    </location>
</feature>
<evidence type="ECO:0000259" key="10">
    <source>
        <dbReference type="Pfam" id="PF01225"/>
    </source>
</evidence>
<dbReference type="GO" id="GO:0008360">
    <property type="term" value="P:regulation of cell shape"/>
    <property type="evidence" value="ECO:0007669"/>
    <property type="project" value="UniProtKB-KW"/>
</dbReference>
<dbReference type="STRING" id="1203554.HMPREF1476_00126"/>
<protein>
    <recommendedName>
        <fullName evidence="9">UDP-N-acetylmuramate--L-alanyl-gamma-D-glutamyl-meso-2,6-diaminoheptandioate ligase</fullName>
        <ecNumber evidence="9">6.3.2.45</ecNumber>
    </recommendedName>
    <alternativeName>
        <fullName evidence="9">Murein peptide ligase</fullName>
    </alternativeName>
    <alternativeName>
        <fullName evidence="9">UDP-N-acetylmuramate:L-alanyl-gamma-D-glutamyl-meso-diaminopimelate ligase</fullName>
    </alternativeName>
</protein>
<feature type="domain" description="Mur ligase N-terminal catalytic" evidence="10">
    <location>
        <begin position="2"/>
        <end position="98"/>
    </location>
</feature>
<dbReference type="Pfam" id="PF02875">
    <property type="entry name" value="Mur_ligase_C"/>
    <property type="match status" value="1"/>
</dbReference>
<dbReference type="SUPFAM" id="SSF53244">
    <property type="entry name" value="MurD-like peptide ligases, peptide-binding domain"/>
    <property type="match status" value="1"/>
</dbReference>
<dbReference type="Pfam" id="PF08245">
    <property type="entry name" value="Mur_ligase_M"/>
    <property type="match status" value="1"/>
</dbReference>
<dbReference type="InterPro" id="IPR000713">
    <property type="entry name" value="Mur_ligase_N"/>
</dbReference>
<dbReference type="InterPro" id="IPR005757">
    <property type="entry name" value="Mpl"/>
</dbReference>
<evidence type="ECO:0000313" key="14">
    <source>
        <dbReference type="Proteomes" id="UP000014400"/>
    </source>
</evidence>
<keyword evidence="2 9" id="KW-0132">Cell division</keyword>
<comment type="catalytic activity">
    <reaction evidence="9">
        <text>UDP-N-acetyl-alpha-D-muramate + L-alanyl-gamma-D-glutamyl-meso-2,6-diaminopimelate + ATP = UDP-N-acetyl-alpha-D-muramoyl-L-alanyl-gamma-D-glutamyl-meso-2,6-diaminopimelate + ADP + phosphate + H(+)</text>
        <dbReference type="Rhea" id="RHEA:29563"/>
        <dbReference type="ChEBI" id="CHEBI:15378"/>
        <dbReference type="ChEBI" id="CHEBI:30616"/>
        <dbReference type="ChEBI" id="CHEBI:43474"/>
        <dbReference type="ChEBI" id="CHEBI:61401"/>
        <dbReference type="ChEBI" id="CHEBI:70757"/>
        <dbReference type="ChEBI" id="CHEBI:83905"/>
        <dbReference type="ChEBI" id="CHEBI:456216"/>
        <dbReference type="EC" id="6.3.2.45"/>
    </reaction>
</comment>
<dbReference type="UniPathway" id="UPA00544"/>
<keyword evidence="7 9" id="KW-0131">Cell cycle</keyword>
<comment type="function">
    <text evidence="9">Reutilizes the intact tripeptide L-alanyl-gamma-D-glutamyl-meso-diaminopimelate by linking it to UDP-N-acetylmuramate.</text>
</comment>
<comment type="similarity">
    <text evidence="9">Belongs to the MurCDEF family. Mpl subfamily.</text>
</comment>
<dbReference type="InterPro" id="IPR050061">
    <property type="entry name" value="MurCDEF_pg_biosynth"/>
</dbReference>
<evidence type="ECO:0000256" key="2">
    <source>
        <dbReference type="ARBA" id="ARBA00022618"/>
    </source>
</evidence>
<dbReference type="SUPFAM" id="SSF53623">
    <property type="entry name" value="MurD-like peptide ligases, catalytic domain"/>
    <property type="match status" value="1"/>
</dbReference>
<evidence type="ECO:0000259" key="11">
    <source>
        <dbReference type="Pfam" id="PF02875"/>
    </source>
</evidence>
<dbReference type="NCBIfam" id="TIGR01081">
    <property type="entry name" value="mpl"/>
    <property type="match status" value="1"/>
</dbReference>
<evidence type="ECO:0000256" key="1">
    <source>
        <dbReference type="ARBA" id="ARBA00022598"/>
    </source>
</evidence>
<dbReference type="PANTHER" id="PTHR43445:SF5">
    <property type="entry name" value="UDP-N-ACETYLMURAMATE--L-ALANYL-GAMMA-D-GLUTAMYL-MESO-2,6-DIAMINOHEPTANDIOATE LIGASE"/>
    <property type="match status" value="1"/>
</dbReference>
<feature type="binding site" evidence="9">
    <location>
        <begin position="113"/>
        <end position="119"/>
    </location>
    <ligand>
        <name>ATP</name>
        <dbReference type="ChEBI" id="CHEBI:30616"/>
    </ligand>
</feature>
<dbReference type="RefSeq" id="WP_005430900.1">
    <property type="nucleotide sequence ID" value="NZ_KE150480.1"/>
</dbReference>
<evidence type="ECO:0000259" key="12">
    <source>
        <dbReference type="Pfam" id="PF08245"/>
    </source>
</evidence>
<evidence type="ECO:0000256" key="5">
    <source>
        <dbReference type="ARBA" id="ARBA00022960"/>
    </source>
</evidence>
<comment type="pathway">
    <text evidence="9">Cell wall biogenesis; peptidoglycan recycling.</text>
</comment>
<evidence type="ECO:0000256" key="7">
    <source>
        <dbReference type="ARBA" id="ARBA00023306"/>
    </source>
</evidence>
<dbReference type="EMBL" id="ATCF01000004">
    <property type="protein sequence ID" value="EPE01895.1"/>
    <property type="molecule type" value="Genomic_DNA"/>
</dbReference>
<accession>S3CMX4</accession>
<reference evidence="13 14" key="1">
    <citation type="submission" date="2013-04" db="EMBL/GenBank/DDBJ databases">
        <title>The Genome Sequence of Sutterella wadsworthensis HGA0223.</title>
        <authorList>
            <consortium name="The Broad Institute Genomics Platform"/>
            <person name="Earl A."/>
            <person name="Ward D."/>
            <person name="Feldgarden M."/>
            <person name="Gevers D."/>
            <person name="Schmidt T.M."/>
            <person name="Dover J."/>
            <person name="Dai D."/>
            <person name="Walker B."/>
            <person name="Young S."/>
            <person name="Zeng Q."/>
            <person name="Gargeya S."/>
            <person name="Fitzgerald M."/>
            <person name="Haas B."/>
            <person name="Abouelleil A."/>
            <person name="Allen A.W."/>
            <person name="Alvarado L."/>
            <person name="Arachchi H.M."/>
            <person name="Berlin A.M."/>
            <person name="Chapman S.B."/>
            <person name="Gainer-Dewar J."/>
            <person name="Goldberg J."/>
            <person name="Griggs A."/>
            <person name="Gujja S."/>
            <person name="Hansen M."/>
            <person name="Howarth C."/>
            <person name="Imamovic A."/>
            <person name="Ireland A."/>
            <person name="Larimer J."/>
            <person name="McCowan C."/>
            <person name="Murphy C."/>
            <person name="Pearson M."/>
            <person name="Poon T.W."/>
            <person name="Priest M."/>
            <person name="Roberts A."/>
            <person name="Saif S."/>
            <person name="Shea T."/>
            <person name="Sisk P."/>
            <person name="Sykes S."/>
            <person name="Wortman J."/>
            <person name="Nusbaum C."/>
            <person name="Birren B."/>
        </authorList>
    </citation>
    <scope>NUCLEOTIDE SEQUENCE [LARGE SCALE GENOMIC DNA]</scope>
    <source>
        <strain evidence="13 14">HGA0223</strain>
    </source>
</reference>
<dbReference type="Proteomes" id="UP000014400">
    <property type="component" value="Unassembled WGS sequence"/>
</dbReference>
<dbReference type="Gene3D" id="3.90.190.20">
    <property type="entry name" value="Mur ligase, C-terminal domain"/>
    <property type="match status" value="1"/>
</dbReference>
<dbReference type="GO" id="GO:0005524">
    <property type="term" value="F:ATP binding"/>
    <property type="evidence" value="ECO:0007669"/>
    <property type="project" value="UniProtKB-UniRule"/>
</dbReference>
<comment type="caution">
    <text evidence="13">The sequence shown here is derived from an EMBL/GenBank/DDBJ whole genome shotgun (WGS) entry which is preliminary data.</text>
</comment>
<sequence>MHIHILGICGTFMGGIAQIAREAGHQVTGCDKNVYPPMSDALRANGITITEGYGAEQLAVAPDLWVIGNAVSRGNPLLEAILNAGLPYTSGPQWLSENILTGKKARTVLAVAGTHGKTTTTSMLTWILREAGLHPGFLIGGVPCWGEQSAALGDPQAPFVIEADEYDTAFFDKRSKFVHYRPRIAILNNLEYDHADIFENLQAIETQFHHLVRTMPSEGTIIANAKAPALDRVLARGCWSKLERFDTPFGTPDGWTLAEDGSASLGAEVFGAVKIHMPGRYNELNALAAVAAARAAGVLPQAALKALESFPGVHRRQEVKGEADGCLVIDDFAHHPTAIHETIDGVRGRWPGRRLLAVLEPRSNTMKLGTMKDRLAGALADADAVFCYAGPGVAWSPEEALKALGSHAWATHDFDALVTQVVNAARPGDVILCMSNGGFGGIHGKLLAGLKAKAESRAGA</sequence>
<dbReference type="GO" id="GO:0051301">
    <property type="term" value="P:cell division"/>
    <property type="evidence" value="ECO:0007669"/>
    <property type="project" value="UniProtKB-KW"/>
</dbReference>
<dbReference type="Gene3D" id="3.40.50.720">
    <property type="entry name" value="NAD(P)-binding Rossmann-like Domain"/>
    <property type="match status" value="1"/>
</dbReference>
<dbReference type="Pfam" id="PF01225">
    <property type="entry name" value="Mur_ligase"/>
    <property type="match status" value="1"/>
</dbReference>
<dbReference type="HOGENOM" id="CLU_028104_0_1_4"/>
<dbReference type="SUPFAM" id="SSF51984">
    <property type="entry name" value="MurCD N-terminal domain"/>
    <property type="match status" value="1"/>
</dbReference>
<organism evidence="13 14">
    <name type="scientific">Sutterella wadsworthensis HGA0223</name>
    <dbReference type="NCBI Taxonomy" id="1203554"/>
    <lineage>
        <taxon>Bacteria</taxon>
        <taxon>Pseudomonadati</taxon>
        <taxon>Pseudomonadota</taxon>
        <taxon>Betaproteobacteria</taxon>
        <taxon>Burkholderiales</taxon>
        <taxon>Sutterellaceae</taxon>
        <taxon>Sutterella</taxon>
    </lineage>
</organism>
<dbReference type="PATRIC" id="fig|1203554.3.peg.118"/>
<evidence type="ECO:0000256" key="6">
    <source>
        <dbReference type="ARBA" id="ARBA00022984"/>
    </source>
</evidence>
<evidence type="ECO:0000313" key="13">
    <source>
        <dbReference type="EMBL" id="EPE01895.1"/>
    </source>
</evidence>
<dbReference type="GeneID" id="64062016"/>
<dbReference type="EC" id="6.3.2.45" evidence="9"/>
<dbReference type="GO" id="GO:0009252">
    <property type="term" value="P:peptidoglycan biosynthetic process"/>
    <property type="evidence" value="ECO:0007669"/>
    <property type="project" value="UniProtKB-KW"/>
</dbReference>
<dbReference type="Gene3D" id="3.40.1190.10">
    <property type="entry name" value="Mur-like, catalytic domain"/>
    <property type="match status" value="1"/>
</dbReference>
<dbReference type="InterPro" id="IPR036615">
    <property type="entry name" value="Mur_ligase_C_dom_sf"/>
</dbReference>
<dbReference type="GO" id="GO:0071555">
    <property type="term" value="P:cell wall organization"/>
    <property type="evidence" value="ECO:0007669"/>
    <property type="project" value="UniProtKB-KW"/>
</dbReference>
<comment type="cofactor">
    <cofactor evidence="9">
        <name>Mg(2+)</name>
        <dbReference type="ChEBI" id="CHEBI:18420"/>
    </cofactor>
</comment>
<name>S3CMX4_9BURK</name>
<dbReference type="GO" id="GO:0106418">
    <property type="term" value="F:UDP-N-acetylmuramate-L-alanyl-gamma-D-glutamyl-meso-2,6-diaminoheptanedioate ligase activity"/>
    <property type="evidence" value="ECO:0007669"/>
    <property type="project" value="UniProtKB-EC"/>
</dbReference>